<feature type="domain" description="RmlD-like substrate binding" evidence="1">
    <location>
        <begin position="33"/>
        <end position="324"/>
    </location>
</feature>
<dbReference type="GO" id="GO:0048269">
    <property type="term" value="C:methionine adenosyltransferase complex"/>
    <property type="evidence" value="ECO:0007669"/>
    <property type="project" value="TreeGrafter"/>
</dbReference>
<keyword evidence="3" id="KW-1185">Reference proteome</keyword>
<dbReference type="FunFam" id="3.40.50.720:FF:000357">
    <property type="entry name" value="Methionine adenosyltransferase 2 subunit beta"/>
    <property type="match status" value="1"/>
</dbReference>
<sequence length="343" mass="38129">MVKTSKRSELIVARQGRHSLGFITRGTMTQTAFVTGATGLLGRQLVRAFQDPGRDWNVKGVGLSRADGVSVLRVDLGKENEVEAALDEIKPKVVVHSAANRFPDKVDKDPEGTRALNVAATRNLARLCAARSILMIYISTDYVFPGREGEAPYDVDATPSPPNLYGETKLEGEKAMFEEFEKAGKKGWGVVFRVPVLYGEAEVPEESAVNVLLNVVWGAQQGKQTKMDNWSVRYPTNTQDVARVVADVATKYLETEDKASLPPILHFSSEDRTTKYKICELLGQIMGLSIENIISNDEGNDPSASVQRPYDCHLSTRALKELGINVDTVEFKHWWERELTFRK</sequence>
<name>A0A2N3N6G7_9PEZI</name>
<evidence type="ECO:0000313" key="3">
    <source>
        <dbReference type="Proteomes" id="UP000233524"/>
    </source>
</evidence>
<dbReference type="Pfam" id="PF04321">
    <property type="entry name" value="RmlD_sub_bind"/>
    <property type="match status" value="1"/>
</dbReference>
<dbReference type="GO" id="GO:0048270">
    <property type="term" value="F:methionine adenosyltransferase regulator activity"/>
    <property type="evidence" value="ECO:0007669"/>
    <property type="project" value="TreeGrafter"/>
</dbReference>
<dbReference type="VEuPathDB" id="FungiDB:jhhlp_006628"/>
<protein>
    <recommendedName>
        <fullName evidence="1">RmlD-like substrate binding domain-containing protein</fullName>
    </recommendedName>
</protein>
<evidence type="ECO:0000313" key="2">
    <source>
        <dbReference type="EMBL" id="PKS08016.1"/>
    </source>
</evidence>
<dbReference type="Gene3D" id="3.40.50.720">
    <property type="entry name" value="NAD(P)-binding Rossmann-like Domain"/>
    <property type="match status" value="1"/>
</dbReference>
<reference evidence="2 3" key="1">
    <citation type="journal article" date="2017" name="G3 (Bethesda)">
        <title>First Draft Genome Sequence of the Pathogenic Fungus Lomentospora prolificans (Formerly Scedosporium prolificans).</title>
        <authorList>
            <person name="Luo R."/>
            <person name="Zimin A."/>
            <person name="Workman R."/>
            <person name="Fan Y."/>
            <person name="Pertea G."/>
            <person name="Grossman N."/>
            <person name="Wear M.P."/>
            <person name="Jia B."/>
            <person name="Miller H."/>
            <person name="Casadevall A."/>
            <person name="Timp W."/>
            <person name="Zhang S.X."/>
            <person name="Salzberg S.L."/>
        </authorList>
    </citation>
    <scope>NUCLEOTIDE SEQUENCE [LARGE SCALE GENOMIC DNA]</scope>
    <source>
        <strain evidence="2 3">JHH-5317</strain>
    </source>
</reference>
<comment type="caution">
    <text evidence="2">The sequence shown here is derived from an EMBL/GenBank/DDBJ whole genome shotgun (WGS) entry which is preliminary data.</text>
</comment>
<dbReference type="OrthoDB" id="6235964at2759"/>
<dbReference type="EMBL" id="NLAX01000701">
    <property type="protein sequence ID" value="PKS08016.1"/>
    <property type="molecule type" value="Genomic_DNA"/>
</dbReference>
<organism evidence="2 3">
    <name type="scientific">Lomentospora prolificans</name>
    <dbReference type="NCBI Taxonomy" id="41688"/>
    <lineage>
        <taxon>Eukaryota</taxon>
        <taxon>Fungi</taxon>
        <taxon>Dikarya</taxon>
        <taxon>Ascomycota</taxon>
        <taxon>Pezizomycotina</taxon>
        <taxon>Sordariomycetes</taxon>
        <taxon>Hypocreomycetidae</taxon>
        <taxon>Microascales</taxon>
        <taxon>Microascaceae</taxon>
        <taxon>Lomentospora</taxon>
    </lineage>
</organism>
<dbReference type="GO" id="GO:0006556">
    <property type="term" value="P:S-adenosylmethionine biosynthetic process"/>
    <property type="evidence" value="ECO:0007669"/>
    <property type="project" value="UniProtKB-UniPathway"/>
</dbReference>
<dbReference type="InterPro" id="IPR005913">
    <property type="entry name" value="dTDP_dehydrorham_reduct"/>
</dbReference>
<dbReference type="SUPFAM" id="SSF51735">
    <property type="entry name" value="NAD(P)-binding Rossmann-fold domains"/>
    <property type="match status" value="1"/>
</dbReference>
<evidence type="ECO:0000259" key="1">
    <source>
        <dbReference type="Pfam" id="PF04321"/>
    </source>
</evidence>
<dbReference type="AlphaFoldDB" id="A0A2N3N6G7"/>
<proteinExistence type="predicted"/>
<dbReference type="InterPro" id="IPR036291">
    <property type="entry name" value="NAD(P)-bd_dom_sf"/>
</dbReference>
<dbReference type="PANTHER" id="PTHR10491:SF4">
    <property type="entry name" value="METHIONINE ADENOSYLTRANSFERASE 2 SUBUNIT BETA"/>
    <property type="match status" value="1"/>
</dbReference>
<gene>
    <name evidence="2" type="ORF">jhhlp_006628</name>
</gene>
<dbReference type="InParanoid" id="A0A2N3N6G7"/>
<accession>A0A2N3N6G7</accession>
<dbReference type="PANTHER" id="PTHR10491">
    <property type="entry name" value="DTDP-4-DEHYDRORHAMNOSE REDUCTASE"/>
    <property type="match status" value="1"/>
</dbReference>
<dbReference type="InterPro" id="IPR029903">
    <property type="entry name" value="RmlD-like-bd"/>
</dbReference>
<dbReference type="UniPathway" id="UPA00315">
    <property type="reaction ID" value="UER00080"/>
</dbReference>
<dbReference type="CDD" id="cd05254">
    <property type="entry name" value="dTDP_HR_like_SDR_e"/>
    <property type="match status" value="1"/>
</dbReference>
<dbReference type="Proteomes" id="UP000233524">
    <property type="component" value="Unassembled WGS sequence"/>
</dbReference>
<dbReference type="STRING" id="41688.A0A2N3N6G7"/>